<dbReference type="Pfam" id="PF22195">
    <property type="entry name" value="TSP1_CFP_C"/>
    <property type="match status" value="1"/>
</dbReference>
<protein>
    <submittedName>
        <fullName evidence="6">EGF-like domain-containing protein</fullName>
    </submittedName>
</protein>
<dbReference type="InterPro" id="IPR036383">
    <property type="entry name" value="TSP1_rpt_sf"/>
</dbReference>
<organism evidence="6">
    <name type="scientific">Rodentolepis nana</name>
    <name type="common">Dwarf tapeworm</name>
    <name type="synonym">Hymenolepis nana</name>
    <dbReference type="NCBI Taxonomy" id="102285"/>
    <lineage>
        <taxon>Eukaryota</taxon>
        <taxon>Metazoa</taxon>
        <taxon>Spiralia</taxon>
        <taxon>Lophotrochozoa</taxon>
        <taxon>Platyhelminthes</taxon>
        <taxon>Cestoda</taxon>
        <taxon>Eucestoda</taxon>
        <taxon>Cyclophyllidea</taxon>
        <taxon>Hymenolepididae</taxon>
        <taxon>Rodentolepis</taxon>
    </lineage>
</organism>
<keyword evidence="5" id="KW-1185">Reference proteome</keyword>
<sequence length="233" mass="25606">MGDNCSIPANACNDHIRNPLLPNGGLPVAGNQACNINNDGNRCVPSVNSDIGPYFTCFCSEDRWVGDLSLSYDNCQKKVTNCDKMICIHGQCVDSLDGKEAICVCNEGYEDSPNCATFTGIWSTWSPWGHCLPACGTERWALRSRKCLSREGEHSGCHGPSIEFSACDPHACAVEEEIMVSQYFGAREVTLQAVFVLAAVSAVGLALFWRYRIYPSLAIRIRQNIQKAQEKND</sequence>
<feature type="disulfide bond" evidence="1">
    <location>
        <begin position="82"/>
        <end position="92"/>
    </location>
</feature>
<dbReference type="Proteomes" id="UP000278807">
    <property type="component" value="Unassembled WGS sequence"/>
</dbReference>
<dbReference type="InterPro" id="IPR000742">
    <property type="entry name" value="EGF"/>
</dbReference>
<evidence type="ECO:0000313" key="5">
    <source>
        <dbReference type="Proteomes" id="UP000278807"/>
    </source>
</evidence>
<feature type="transmembrane region" description="Helical" evidence="2">
    <location>
        <begin position="189"/>
        <end position="211"/>
    </location>
</feature>
<reference evidence="4 5" key="2">
    <citation type="submission" date="2018-11" db="EMBL/GenBank/DDBJ databases">
        <authorList>
            <consortium name="Pathogen Informatics"/>
        </authorList>
    </citation>
    <scope>NUCLEOTIDE SEQUENCE [LARGE SCALE GENOMIC DNA]</scope>
</reference>
<keyword evidence="2" id="KW-1133">Transmembrane helix</keyword>
<evidence type="ECO:0000256" key="1">
    <source>
        <dbReference type="PROSITE-ProRule" id="PRU00076"/>
    </source>
</evidence>
<dbReference type="InterPro" id="IPR000884">
    <property type="entry name" value="TSP1_rpt"/>
</dbReference>
<comment type="caution">
    <text evidence="1">Lacks conserved residue(s) required for the propagation of feature annotation.</text>
</comment>
<dbReference type="PROSITE" id="PS50092">
    <property type="entry name" value="TSP1"/>
    <property type="match status" value="1"/>
</dbReference>
<evidence type="ECO:0000313" key="4">
    <source>
        <dbReference type="EMBL" id="VDO06679.1"/>
    </source>
</evidence>
<accession>A0A0R3TQR9</accession>
<evidence type="ECO:0000313" key="6">
    <source>
        <dbReference type="WBParaSite" id="HNAJ_0000989701-mRNA-1"/>
    </source>
</evidence>
<keyword evidence="2" id="KW-0472">Membrane</keyword>
<dbReference type="PROSITE" id="PS01186">
    <property type="entry name" value="EGF_2"/>
    <property type="match status" value="1"/>
</dbReference>
<feature type="domain" description="EGF-like" evidence="3">
    <location>
        <begin position="78"/>
        <end position="116"/>
    </location>
</feature>
<dbReference type="EMBL" id="UZAE01012788">
    <property type="protein sequence ID" value="VDO06679.1"/>
    <property type="molecule type" value="Genomic_DNA"/>
</dbReference>
<dbReference type="Gene3D" id="2.20.100.10">
    <property type="entry name" value="Thrombospondin type-1 (TSP1) repeat"/>
    <property type="match status" value="1"/>
</dbReference>
<reference evidence="6" key="1">
    <citation type="submission" date="2017-02" db="UniProtKB">
        <authorList>
            <consortium name="WormBaseParasite"/>
        </authorList>
    </citation>
    <scope>IDENTIFICATION</scope>
</reference>
<dbReference type="SUPFAM" id="SSF82895">
    <property type="entry name" value="TSP-1 type 1 repeat"/>
    <property type="match status" value="1"/>
</dbReference>
<dbReference type="STRING" id="102285.A0A0R3TQR9"/>
<dbReference type="OrthoDB" id="446173at2759"/>
<keyword evidence="1" id="KW-0245">EGF-like domain</keyword>
<dbReference type="WBParaSite" id="HNAJ_0000989701-mRNA-1">
    <property type="protein sequence ID" value="HNAJ_0000989701-mRNA-1"/>
    <property type="gene ID" value="HNAJ_0000989701"/>
</dbReference>
<evidence type="ECO:0000259" key="3">
    <source>
        <dbReference type="PROSITE" id="PS50026"/>
    </source>
</evidence>
<evidence type="ECO:0000256" key="2">
    <source>
        <dbReference type="SAM" id="Phobius"/>
    </source>
</evidence>
<keyword evidence="2" id="KW-0812">Transmembrane</keyword>
<dbReference type="AlphaFoldDB" id="A0A0R3TQR9"/>
<gene>
    <name evidence="4" type="ORF">HNAJ_LOCUS9892</name>
</gene>
<dbReference type="PROSITE" id="PS50026">
    <property type="entry name" value="EGF_3"/>
    <property type="match status" value="1"/>
</dbReference>
<proteinExistence type="predicted"/>
<dbReference type="InterPro" id="IPR054019">
    <property type="entry name" value="CFP_TSR_C"/>
</dbReference>
<keyword evidence="1" id="KW-1015">Disulfide bond</keyword>
<name>A0A0R3TQR9_RODNA</name>